<evidence type="ECO:0000259" key="10">
    <source>
        <dbReference type="PROSITE" id="PS50240"/>
    </source>
</evidence>
<evidence type="ECO:0000256" key="1">
    <source>
        <dbReference type="ARBA" id="ARBA00009228"/>
    </source>
</evidence>
<dbReference type="PANTHER" id="PTHR24271:SF52">
    <property type="entry name" value="GRANZYME K"/>
    <property type="match status" value="1"/>
</dbReference>
<keyword evidence="12" id="KW-1185">Reference proteome</keyword>
<keyword evidence="4 8" id="KW-0378">Hydrolase</keyword>
<protein>
    <submittedName>
        <fullName evidence="11">Granzyme A</fullName>
    </submittedName>
</protein>
<name>V8PE15_OPHHA</name>
<reference evidence="11 12" key="1">
    <citation type="journal article" date="2013" name="Proc. Natl. Acad. Sci. U.S.A.">
        <title>The king cobra genome reveals dynamic gene evolution and adaptation in the snake venom system.</title>
        <authorList>
            <person name="Vonk F.J."/>
            <person name="Casewell N.R."/>
            <person name="Henkel C.V."/>
            <person name="Heimberg A.M."/>
            <person name="Jansen H.J."/>
            <person name="McCleary R.J."/>
            <person name="Kerkkamp H.M."/>
            <person name="Vos R.A."/>
            <person name="Guerreiro I."/>
            <person name="Calvete J.J."/>
            <person name="Wuster W."/>
            <person name="Woods A.E."/>
            <person name="Logan J.M."/>
            <person name="Harrison R.A."/>
            <person name="Castoe T.A."/>
            <person name="de Koning A.P."/>
            <person name="Pollock D.D."/>
            <person name="Yandell M."/>
            <person name="Calderon D."/>
            <person name="Renjifo C."/>
            <person name="Currier R.B."/>
            <person name="Salgado D."/>
            <person name="Pla D."/>
            <person name="Sanz L."/>
            <person name="Hyder A.S."/>
            <person name="Ribeiro J.M."/>
            <person name="Arntzen J.W."/>
            <person name="van den Thillart G.E."/>
            <person name="Boetzer M."/>
            <person name="Pirovano W."/>
            <person name="Dirks R.P."/>
            <person name="Spaink H.P."/>
            <person name="Duboule D."/>
            <person name="McGlinn E."/>
            <person name="Kini R.M."/>
            <person name="Richardson M.K."/>
        </authorList>
    </citation>
    <scope>NUCLEOTIDE SEQUENCE</scope>
    <source>
        <tissue evidence="11">Blood</tissue>
    </source>
</reference>
<dbReference type="OrthoDB" id="6755574at2759"/>
<dbReference type="SUPFAM" id="SSF50494">
    <property type="entry name" value="Trypsin-like serine proteases"/>
    <property type="match status" value="2"/>
</dbReference>
<sequence>MVLLMGLWFTVVIFLLGIPRDHCAQIIGGKESVPHSRPFMAKIKGSTLCGGTLIKSNWVLTAAHCNITKNTEVILGINSEKDTTKQVFKINKHIPYPCYDHATKENDIMLLQLNKQAKLDKNVAIVKLPRVYGDLKAGTQCLVAGWGITRSGSKAPSDVLREVNVTVIARSTCNDQKHYNSQILVTKNMVCAGDKRGGKDACVGDSGGPLMCKGEQRGIVSCGKECGKSRYPGIYTLLTDRYSRWIKSVNLQIYLTRKNIQYHTWLVSSNTNIYYVQEHSSNRIGDEKTYIGVGRQAIIKDEGKDFINITKVFFYPGFNPKTFENDIMLLKLHIMATKLKINVLPLPNSTHNLKAGTVCIVKGWGTTSKRRRFKKFRAINVTIIDRNICNDKKHYNSHPFVTMKMVCAGDKNSQKDLCVGDGGGPLICSGKQRGIVSFVKKCDHPENPGIYTQLTDTYISWIKTMIDENSH</sequence>
<dbReference type="Gene3D" id="2.40.10.10">
    <property type="entry name" value="Trypsin-like serine proteases"/>
    <property type="match status" value="4"/>
</dbReference>
<keyword evidence="6" id="KW-1015">Disulfide bond</keyword>
<keyword evidence="5 8" id="KW-0720">Serine protease</keyword>
<evidence type="ECO:0000313" key="11">
    <source>
        <dbReference type="EMBL" id="ETE72809.1"/>
    </source>
</evidence>
<keyword evidence="2 8" id="KW-0645">Protease</keyword>
<dbReference type="PRINTS" id="PR00722">
    <property type="entry name" value="CHYMOTRYPSIN"/>
</dbReference>
<dbReference type="FunFam" id="2.40.10.10:FF:000120">
    <property type="entry name" value="Putative serine protease"/>
    <property type="match status" value="1"/>
</dbReference>
<evidence type="ECO:0000313" key="12">
    <source>
        <dbReference type="Proteomes" id="UP000018936"/>
    </source>
</evidence>
<comment type="similarity">
    <text evidence="1">Belongs to the peptidase S1 family. Snake venom subfamily.</text>
</comment>
<evidence type="ECO:0000256" key="6">
    <source>
        <dbReference type="ARBA" id="ARBA00023157"/>
    </source>
</evidence>
<dbReference type="GO" id="GO:0005576">
    <property type="term" value="C:extracellular region"/>
    <property type="evidence" value="ECO:0007669"/>
    <property type="project" value="UniProtKB-ARBA"/>
</dbReference>
<feature type="domain" description="Peptidase S1" evidence="10">
    <location>
        <begin position="26"/>
        <end position="251"/>
    </location>
</feature>
<dbReference type="InterPro" id="IPR043504">
    <property type="entry name" value="Peptidase_S1_PA_chymotrypsin"/>
</dbReference>
<dbReference type="PROSITE" id="PS50240">
    <property type="entry name" value="TRYPSIN_DOM"/>
    <property type="match status" value="2"/>
</dbReference>
<evidence type="ECO:0000256" key="8">
    <source>
        <dbReference type="RuleBase" id="RU363034"/>
    </source>
</evidence>
<evidence type="ECO:0000256" key="2">
    <source>
        <dbReference type="ARBA" id="ARBA00022670"/>
    </source>
</evidence>
<feature type="signal peptide" evidence="9">
    <location>
        <begin position="1"/>
        <end position="23"/>
    </location>
</feature>
<dbReference type="InterPro" id="IPR009003">
    <property type="entry name" value="Peptidase_S1_PA"/>
</dbReference>
<dbReference type="InterPro" id="IPR018114">
    <property type="entry name" value="TRYPSIN_HIS"/>
</dbReference>
<dbReference type="PROSITE" id="PS00134">
    <property type="entry name" value="TRYPSIN_HIS"/>
    <property type="match status" value="1"/>
</dbReference>
<keyword evidence="3 9" id="KW-0732">Signal</keyword>
<dbReference type="GO" id="GO:0004252">
    <property type="term" value="F:serine-type endopeptidase activity"/>
    <property type="evidence" value="ECO:0007669"/>
    <property type="project" value="InterPro"/>
</dbReference>
<organism evidence="11 12">
    <name type="scientific">Ophiophagus hannah</name>
    <name type="common">King cobra</name>
    <name type="synonym">Naja hannah</name>
    <dbReference type="NCBI Taxonomy" id="8665"/>
    <lineage>
        <taxon>Eukaryota</taxon>
        <taxon>Metazoa</taxon>
        <taxon>Chordata</taxon>
        <taxon>Craniata</taxon>
        <taxon>Vertebrata</taxon>
        <taxon>Euteleostomi</taxon>
        <taxon>Lepidosauria</taxon>
        <taxon>Squamata</taxon>
        <taxon>Bifurcata</taxon>
        <taxon>Unidentata</taxon>
        <taxon>Episquamata</taxon>
        <taxon>Toxicofera</taxon>
        <taxon>Serpentes</taxon>
        <taxon>Colubroidea</taxon>
        <taxon>Elapidae</taxon>
        <taxon>Elapinae</taxon>
        <taxon>Ophiophagus</taxon>
    </lineage>
</organism>
<evidence type="ECO:0000256" key="7">
    <source>
        <dbReference type="ARBA" id="ARBA00024195"/>
    </source>
</evidence>
<feature type="chain" id="PRO_5004771610" evidence="9">
    <location>
        <begin position="24"/>
        <end position="471"/>
    </location>
</feature>
<dbReference type="GO" id="GO:0006508">
    <property type="term" value="P:proteolysis"/>
    <property type="evidence" value="ECO:0007669"/>
    <property type="project" value="UniProtKB-KW"/>
</dbReference>
<dbReference type="Pfam" id="PF00089">
    <property type="entry name" value="Trypsin"/>
    <property type="match status" value="2"/>
</dbReference>
<comment type="caution">
    <text evidence="11">The sequence shown here is derived from an EMBL/GenBank/DDBJ whole genome shotgun (WGS) entry which is preliminary data.</text>
</comment>
<dbReference type="InterPro" id="IPR033116">
    <property type="entry name" value="TRYPSIN_SER"/>
</dbReference>
<dbReference type="AlphaFoldDB" id="V8PE15"/>
<dbReference type="InterPro" id="IPR001314">
    <property type="entry name" value="Peptidase_S1A"/>
</dbReference>
<dbReference type="SMART" id="SM00020">
    <property type="entry name" value="Tryp_SPc"/>
    <property type="match status" value="2"/>
</dbReference>
<dbReference type="EMBL" id="AZIM01000175">
    <property type="protein sequence ID" value="ETE72809.1"/>
    <property type="molecule type" value="Genomic_DNA"/>
</dbReference>
<accession>V8PE15</accession>
<dbReference type="FunFam" id="2.40.10.10:FF:000002">
    <property type="entry name" value="Transmembrane protease serine"/>
    <property type="match status" value="1"/>
</dbReference>
<evidence type="ECO:0000256" key="5">
    <source>
        <dbReference type="ARBA" id="ARBA00022825"/>
    </source>
</evidence>
<dbReference type="PROSITE" id="PS00135">
    <property type="entry name" value="TRYPSIN_SER"/>
    <property type="match status" value="1"/>
</dbReference>
<gene>
    <name evidence="11" type="primary">Gzma</name>
    <name evidence="11" type="ORF">L345_01353</name>
</gene>
<feature type="domain" description="Peptidase S1" evidence="10">
    <location>
        <begin position="265"/>
        <end position="467"/>
    </location>
</feature>
<dbReference type="PANTHER" id="PTHR24271">
    <property type="entry name" value="KALLIKREIN-RELATED"/>
    <property type="match status" value="1"/>
</dbReference>
<dbReference type="Proteomes" id="UP000018936">
    <property type="component" value="Unassembled WGS sequence"/>
</dbReference>
<dbReference type="CDD" id="cd00190">
    <property type="entry name" value="Tryp_SPc"/>
    <property type="match status" value="2"/>
</dbReference>
<evidence type="ECO:0000256" key="9">
    <source>
        <dbReference type="SAM" id="SignalP"/>
    </source>
</evidence>
<feature type="non-terminal residue" evidence="11">
    <location>
        <position position="1"/>
    </location>
</feature>
<dbReference type="GO" id="GO:0035821">
    <property type="term" value="P:modulation of process of another organism"/>
    <property type="evidence" value="ECO:0007669"/>
    <property type="project" value="UniProtKB-ARBA"/>
</dbReference>
<evidence type="ECO:0000256" key="3">
    <source>
        <dbReference type="ARBA" id="ARBA00022729"/>
    </source>
</evidence>
<comment type="similarity">
    <text evidence="7">Belongs to the peptidase S1 family. CLIP subfamily.</text>
</comment>
<proteinExistence type="inferred from homology"/>
<dbReference type="InterPro" id="IPR001254">
    <property type="entry name" value="Trypsin_dom"/>
</dbReference>
<evidence type="ECO:0000256" key="4">
    <source>
        <dbReference type="ARBA" id="ARBA00022801"/>
    </source>
</evidence>